<proteinExistence type="predicted"/>
<evidence type="ECO:0000313" key="2">
    <source>
        <dbReference type="Proteomes" id="UP000323567"/>
    </source>
</evidence>
<sequence>METKYADLIQRLIKSTKDGKIEWKKSSTECQYRLELKSATFVIDEVENQLDQYSFETVYELTMYNNSNLEISIAKEDSTVSSKTDYSLLNELYCAAKDSCLKETQTIQNVIEELNYLDLPF</sequence>
<dbReference type="Proteomes" id="UP000323567">
    <property type="component" value="Unassembled WGS sequence"/>
</dbReference>
<protein>
    <submittedName>
        <fullName evidence="1">Uncharacterized protein</fullName>
    </submittedName>
</protein>
<evidence type="ECO:0000313" key="1">
    <source>
        <dbReference type="EMBL" id="KAA2362545.1"/>
    </source>
</evidence>
<organism evidence="1 2">
    <name type="scientific">Alistipes shahii</name>
    <dbReference type="NCBI Taxonomy" id="328814"/>
    <lineage>
        <taxon>Bacteria</taxon>
        <taxon>Pseudomonadati</taxon>
        <taxon>Bacteroidota</taxon>
        <taxon>Bacteroidia</taxon>
        <taxon>Bacteroidales</taxon>
        <taxon>Rikenellaceae</taxon>
        <taxon>Alistipes</taxon>
    </lineage>
</organism>
<dbReference type="RefSeq" id="WP_149888028.1">
    <property type="nucleotide sequence ID" value="NZ_CATXTW010000029.1"/>
</dbReference>
<accession>A0A5B3FM57</accession>
<comment type="caution">
    <text evidence="1">The sequence shown here is derived from an EMBL/GenBank/DDBJ whole genome shotgun (WGS) entry which is preliminary data.</text>
</comment>
<name>A0A5B3FM57_9BACT</name>
<reference evidence="1 2" key="1">
    <citation type="journal article" date="2019" name="Nat. Med.">
        <title>A library of human gut bacterial isolates paired with longitudinal multiomics data enables mechanistic microbiome research.</title>
        <authorList>
            <person name="Poyet M."/>
            <person name="Groussin M."/>
            <person name="Gibbons S.M."/>
            <person name="Avila-Pacheco J."/>
            <person name="Jiang X."/>
            <person name="Kearney S.M."/>
            <person name="Perrotta A.R."/>
            <person name="Berdy B."/>
            <person name="Zhao S."/>
            <person name="Lieberman T.D."/>
            <person name="Swanson P.K."/>
            <person name="Smith M."/>
            <person name="Roesemann S."/>
            <person name="Alexander J.E."/>
            <person name="Rich S.A."/>
            <person name="Livny J."/>
            <person name="Vlamakis H."/>
            <person name="Clish C."/>
            <person name="Bullock K."/>
            <person name="Deik A."/>
            <person name="Scott J."/>
            <person name="Pierce K.A."/>
            <person name="Xavier R.J."/>
            <person name="Alm E.J."/>
        </authorList>
    </citation>
    <scope>NUCLEOTIDE SEQUENCE [LARGE SCALE GENOMIC DNA]</scope>
    <source>
        <strain evidence="1 2">BIOML-A2</strain>
    </source>
</reference>
<dbReference type="AlphaFoldDB" id="A0A5B3FM57"/>
<gene>
    <name evidence="1" type="ORF">F2Y13_16385</name>
</gene>
<dbReference type="EMBL" id="VVXK01000080">
    <property type="protein sequence ID" value="KAA2362545.1"/>
    <property type="molecule type" value="Genomic_DNA"/>
</dbReference>